<organism evidence="13 14">
    <name type="scientific">Paracandidimonas soli</name>
    <dbReference type="NCBI Taxonomy" id="1917182"/>
    <lineage>
        <taxon>Bacteria</taxon>
        <taxon>Pseudomonadati</taxon>
        <taxon>Pseudomonadota</taxon>
        <taxon>Betaproteobacteria</taxon>
        <taxon>Burkholderiales</taxon>
        <taxon>Alcaligenaceae</taxon>
        <taxon>Paracandidimonas</taxon>
    </lineage>
</organism>
<evidence type="ECO:0000313" key="14">
    <source>
        <dbReference type="Proteomes" id="UP000294692"/>
    </source>
</evidence>
<dbReference type="AlphaFoldDB" id="A0A4V2VS83"/>
<evidence type="ECO:0000256" key="1">
    <source>
        <dbReference type="ARBA" id="ARBA00004370"/>
    </source>
</evidence>
<dbReference type="SFLD" id="SFLDF00027">
    <property type="entry name" value="p-type_atpase"/>
    <property type="match status" value="1"/>
</dbReference>
<keyword evidence="7 10" id="KW-0472">Membrane</keyword>
<evidence type="ECO:0000256" key="6">
    <source>
        <dbReference type="ARBA" id="ARBA00022989"/>
    </source>
</evidence>
<feature type="transmembrane region" description="Helical" evidence="10">
    <location>
        <begin position="381"/>
        <end position="400"/>
    </location>
</feature>
<comment type="similarity">
    <text evidence="2 10">Belongs to the cation transport ATPase (P-type) (TC 3.A.3) family. Type IB subfamily.</text>
</comment>
<comment type="subcellular location">
    <subcellularLocation>
        <location evidence="10">Cell membrane</location>
    </subcellularLocation>
    <subcellularLocation>
        <location evidence="1">Membrane</location>
    </subcellularLocation>
</comment>
<name>A0A4V2VS83_9BURK</name>
<dbReference type="PANTHER" id="PTHR48085:SF5">
    <property type="entry name" value="CADMIUM_ZINC-TRANSPORTING ATPASE HMA4-RELATED"/>
    <property type="match status" value="1"/>
</dbReference>
<dbReference type="PRINTS" id="PR00119">
    <property type="entry name" value="CATATPASE"/>
</dbReference>
<dbReference type="PROSITE" id="PS01277">
    <property type="entry name" value="RIBONUCLEASE_PH"/>
    <property type="match status" value="1"/>
</dbReference>
<dbReference type="InterPro" id="IPR044492">
    <property type="entry name" value="P_typ_ATPase_HD_dom"/>
</dbReference>
<evidence type="ECO:0000256" key="5">
    <source>
        <dbReference type="ARBA" id="ARBA00022967"/>
    </source>
</evidence>
<dbReference type="InterPro" id="IPR008250">
    <property type="entry name" value="ATPase_P-typ_transduc_dom_A_sf"/>
</dbReference>
<feature type="transmembrane region" description="Helical" evidence="10">
    <location>
        <begin position="178"/>
        <end position="197"/>
    </location>
</feature>
<dbReference type="EMBL" id="SMBX01000002">
    <property type="protein sequence ID" value="TCV01440.1"/>
    <property type="molecule type" value="Genomic_DNA"/>
</dbReference>
<dbReference type="Pfam" id="PF00122">
    <property type="entry name" value="E1-E2_ATPase"/>
    <property type="match status" value="1"/>
</dbReference>
<dbReference type="SUPFAM" id="SSF56784">
    <property type="entry name" value="HAD-like"/>
    <property type="match status" value="1"/>
</dbReference>
<dbReference type="InterPro" id="IPR036412">
    <property type="entry name" value="HAD-like_sf"/>
</dbReference>
<dbReference type="Gene3D" id="3.40.1110.10">
    <property type="entry name" value="Calcium-transporting ATPase, cytoplasmic domain N"/>
    <property type="match status" value="1"/>
</dbReference>
<keyword evidence="10" id="KW-1003">Cell membrane</keyword>
<keyword evidence="6 10" id="KW-1133">Transmembrane helix</keyword>
<dbReference type="InterPro" id="IPR018303">
    <property type="entry name" value="ATPase_P-typ_P_site"/>
</dbReference>
<keyword evidence="10" id="KW-0547">Nucleotide-binding</keyword>
<dbReference type="InterPro" id="IPR059000">
    <property type="entry name" value="ATPase_P-type_domA"/>
</dbReference>
<dbReference type="GO" id="GO:0015086">
    <property type="term" value="F:cadmium ion transmembrane transporter activity"/>
    <property type="evidence" value="ECO:0007669"/>
    <property type="project" value="TreeGrafter"/>
</dbReference>
<keyword evidence="4 10" id="KW-0479">Metal-binding</keyword>
<dbReference type="SUPFAM" id="SSF81665">
    <property type="entry name" value="Calcium ATPase, transmembrane domain M"/>
    <property type="match status" value="1"/>
</dbReference>
<feature type="domain" description="P-type ATPase A" evidence="12">
    <location>
        <begin position="264"/>
        <end position="365"/>
    </location>
</feature>
<dbReference type="GO" id="GO:0016463">
    <property type="term" value="F:P-type zinc transporter activity"/>
    <property type="evidence" value="ECO:0007669"/>
    <property type="project" value="UniProtKB-EC"/>
</dbReference>
<dbReference type="NCBIfam" id="TIGR01494">
    <property type="entry name" value="ATPase_P-type"/>
    <property type="match status" value="1"/>
</dbReference>
<dbReference type="GO" id="GO:0005886">
    <property type="term" value="C:plasma membrane"/>
    <property type="evidence" value="ECO:0007669"/>
    <property type="project" value="UniProtKB-SubCell"/>
</dbReference>
<dbReference type="Pfam" id="PF00702">
    <property type="entry name" value="Hydrolase"/>
    <property type="match status" value="1"/>
</dbReference>
<evidence type="ECO:0000256" key="4">
    <source>
        <dbReference type="ARBA" id="ARBA00022723"/>
    </source>
</evidence>
<evidence type="ECO:0000256" key="7">
    <source>
        <dbReference type="ARBA" id="ARBA00023136"/>
    </source>
</evidence>
<keyword evidence="10" id="KW-0067">ATP-binding</keyword>
<keyword evidence="14" id="KW-1185">Reference proteome</keyword>
<dbReference type="Gene3D" id="2.70.150.10">
    <property type="entry name" value="Calcium-transporting ATPase, cytoplasmic transduction domain A"/>
    <property type="match status" value="1"/>
</dbReference>
<comment type="caution">
    <text evidence="13">The sequence shown here is derived from an EMBL/GenBank/DDBJ whole genome shotgun (WGS) entry which is preliminary data.</text>
</comment>
<evidence type="ECO:0000313" key="13">
    <source>
        <dbReference type="EMBL" id="TCV01440.1"/>
    </source>
</evidence>
<evidence type="ECO:0000256" key="8">
    <source>
        <dbReference type="ARBA" id="ARBA00039097"/>
    </source>
</evidence>
<dbReference type="InterPro" id="IPR018336">
    <property type="entry name" value="RNase_PH_CS"/>
</dbReference>
<evidence type="ECO:0000256" key="10">
    <source>
        <dbReference type="RuleBase" id="RU362081"/>
    </source>
</evidence>
<dbReference type="NCBIfam" id="TIGR01511">
    <property type="entry name" value="ATPase-IB1_Cu"/>
    <property type="match status" value="1"/>
</dbReference>
<sequence>MNPHSPQHHASENTHSHGHQDHRHTAGSCCQAEQARGNNDQCRTACSHSDAHEHAAPAPTPVVPGAVAFHIPAMDCASEESQIREVLAPVGGIERLTFSLGSRTLFLHAAEGAIAQARQAIETLGFQVHVQDDATAQQSGRRRARWMAIRMGAALALALVAELIASGTSHGAAPGSQAWNIAGMALAGMAILLAGFSTYIKGLHALRNLRLNISALMTVAVTGAFLIGQWPEAAMVMALYAIAELIEARAVDRARNAVKQLLDLAPVSADVLQADGGWKSLTVEKIAVGERIRIRPGARVALDGVIEDGQTAIDQSSVTGESLPVEKQPGDHVFAGTINQSGLIIVRTTALASDSTLARIVREVETAQSRRAPTQQFVDKFAAVYTPLVFLLAIASTAWMRLVSGADLLDAIYTGLVLLVIACPCALVIATPVTIVSGLTAAARRGILIKGGVYLENAHRLRAVALDKTGTITEGKPGLLAVEQVAAEIPRSTVLHWARGLSAASDHPVSQAIAAGLAAEAKAAAVQDFKALSGRGVQAAIDGKTLFLGNHRLIEELGVCNDQVEALLSTHERQGRTVTMLADETAVLAVFAVADAIKPSSREAIAAMHAQDIRIVMLTGDNQATADAIAAQAGLDTAVGELLPEDKLARVRELQQQYGSTGMTGDGINDAPALAQADIGFAMGKAGTGIAVETADIVLMTDDLRRIPETIDLSRRARRILIQNIGLALGIKLIFMVLALTGNATMWMAVFADMGASLLVVFNGLRLLSGAQGKAG</sequence>
<evidence type="ECO:0000259" key="12">
    <source>
        <dbReference type="Pfam" id="PF00122"/>
    </source>
</evidence>
<dbReference type="NCBIfam" id="TIGR01525">
    <property type="entry name" value="ATPase-IB_hvy"/>
    <property type="match status" value="1"/>
</dbReference>
<comment type="catalytic activity">
    <reaction evidence="9">
        <text>Zn(2+)(in) + ATP + H2O = Zn(2+)(out) + ADP + phosphate + H(+)</text>
        <dbReference type="Rhea" id="RHEA:20621"/>
        <dbReference type="ChEBI" id="CHEBI:15377"/>
        <dbReference type="ChEBI" id="CHEBI:15378"/>
        <dbReference type="ChEBI" id="CHEBI:29105"/>
        <dbReference type="ChEBI" id="CHEBI:30616"/>
        <dbReference type="ChEBI" id="CHEBI:43474"/>
        <dbReference type="ChEBI" id="CHEBI:456216"/>
        <dbReference type="EC" id="7.2.2.12"/>
    </reaction>
</comment>
<evidence type="ECO:0000256" key="2">
    <source>
        <dbReference type="ARBA" id="ARBA00006024"/>
    </source>
</evidence>
<dbReference type="Gene3D" id="3.40.50.1000">
    <property type="entry name" value="HAD superfamily/HAD-like"/>
    <property type="match status" value="1"/>
</dbReference>
<feature type="transmembrane region" description="Helical" evidence="10">
    <location>
        <begin position="746"/>
        <end position="765"/>
    </location>
</feature>
<feature type="transmembrane region" description="Helical" evidence="10">
    <location>
        <begin position="147"/>
        <end position="166"/>
    </location>
</feature>
<accession>A0A4V2VS83</accession>
<dbReference type="PRINTS" id="PR00941">
    <property type="entry name" value="CDATPASE"/>
</dbReference>
<dbReference type="InterPro" id="IPR051014">
    <property type="entry name" value="Cation_Transport_ATPase_IB"/>
</dbReference>
<dbReference type="InterPro" id="IPR023299">
    <property type="entry name" value="ATPase_P-typ_cyto_dom_N"/>
</dbReference>
<evidence type="ECO:0000256" key="3">
    <source>
        <dbReference type="ARBA" id="ARBA00022692"/>
    </source>
</evidence>
<dbReference type="PROSITE" id="PS00154">
    <property type="entry name" value="ATPASE_E1_E2"/>
    <property type="match status" value="1"/>
</dbReference>
<feature type="transmembrane region" description="Helical" evidence="10">
    <location>
        <begin position="412"/>
        <end position="436"/>
    </location>
</feature>
<feature type="region of interest" description="Disordered" evidence="11">
    <location>
        <begin position="1"/>
        <end position="27"/>
    </location>
</feature>
<dbReference type="Gene3D" id="3.30.70.100">
    <property type="match status" value="1"/>
</dbReference>
<dbReference type="SFLD" id="SFLDS00003">
    <property type="entry name" value="Haloacid_Dehalogenase"/>
    <property type="match status" value="1"/>
</dbReference>
<dbReference type="GO" id="GO:0016887">
    <property type="term" value="F:ATP hydrolysis activity"/>
    <property type="evidence" value="ECO:0007669"/>
    <property type="project" value="InterPro"/>
</dbReference>
<dbReference type="InterPro" id="IPR036163">
    <property type="entry name" value="HMA_dom_sf"/>
</dbReference>
<dbReference type="GO" id="GO:0005524">
    <property type="term" value="F:ATP binding"/>
    <property type="evidence" value="ECO:0007669"/>
    <property type="project" value="UniProtKB-UniRule"/>
</dbReference>
<dbReference type="InterPro" id="IPR023298">
    <property type="entry name" value="ATPase_P-typ_TM_dom_sf"/>
</dbReference>
<dbReference type="InterPro" id="IPR023214">
    <property type="entry name" value="HAD_sf"/>
</dbReference>
<evidence type="ECO:0000256" key="9">
    <source>
        <dbReference type="ARBA" id="ARBA00047308"/>
    </source>
</evidence>
<feature type="transmembrane region" description="Helical" evidence="10">
    <location>
        <begin position="720"/>
        <end position="740"/>
    </location>
</feature>
<dbReference type="EC" id="7.2.2.12" evidence="8"/>
<dbReference type="SUPFAM" id="SSF55008">
    <property type="entry name" value="HMA, heavy metal-associated domain"/>
    <property type="match status" value="1"/>
</dbReference>
<dbReference type="Proteomes" id="UP000294692">
    <property type="component" value="Unassembled WGS sequence"/>
</dbReference>
<dbReference type="SUPFAM" id="SSF81653">
    <property type="entry name" value="Calcium ATPase, transduction domain A"/>
    <property type="match status" value="1"/>
</dbReference>
<dbReference type="InterPro" id="IPR027256">
    <property type="entry name" value="P-typ_ATPase_IB"/>
</dbReference>
<dbReference type="InterPro" id="IPR001757">
    <property type="entry name" value="P_typ_ATPase"/>
</dbReference>
<keyword evidence="5" id="KW-1278">Translocase</keyword>
<dbReference type="FunFam" id="2.70.150.10:FF:000002">
    <property type="entry name" value="Copper-transporting ATPase 1, putative"/>
    <property type="match status" value="1"/>
</dbReference>
<proteinExistence type="inferred from homology"/>
<evidence type="ECO:0000256" key="11">
    <source>
        <dbReference type="SAM" id="MobiDB-lite"/>
    </source>
</evidence>
<reference evidence="13 14" key="1">
    <citation type="submission" date="2019-03" db="EMBL/GenBank/DDBJ databases">
        <title>Genomic Encyclopedia of Type Strains, Phase IV (KMG-IV): sequencing the most valuable type-strain genomes for metagenomic binning, comparative biology and taxonomic classification.</title>
        <authorList>
            <person name="Goeker M."/>
        </authorList>
    </citation>
    <scope>NUCLEOTIDE SEQUENCE [LARGE SCALE GENOMIC DNA]</scope>
    <source>
        <strain evidence="13 14">DSM 100048</strain>
    </source>
</reference>
<dbReference type="RefSeq" id="WP_165972498.1">
    <property type="nucleotide sequence ID" value="NZ_JBHRVM010000001.1"/>
</dbReference>
<gene>
    <name evidence="13" type="ORF">EV686_102152</name>
</gene>
<feature type="compositionally biased region" description="Basic and acidic residues" evidence="11">
    <location>
        <begin position="9"/>
        <end position="19"/>
    </location>
</feature>
<keyword evidence="3 10" id="KW-0812">Transmembrane</keyword>
<protein>
    <recommendedName>
        <fullName evidence="8">P-type Zn(2+) transporter</fullName>
        <ecNumber evidence="8">7.2.2.12</ecNumber>
    </recommendedName>
</protein>
<dbReference type="SFLD" id="SFLDG00002">
    <property type="entry name" value="C1.7:_P-type_atpase_like"/>
    <property type="match status" value="1"/>
</dbReference>
<dbReference type="GO" id="GO:0046872">
    <property type="term" value="F:metal ion binding"/>
    <property type="evidence" value="ECO:0007669"/>
    <property type="project" value="UniProtKB-KW"/>
</dbReference>
<dbReference type="PANTHER" id="PTHR48085">
    <property type="entry name" value="CADMIUM/ZINC-TRANSPORTING ATPASE HMA2-RELATED"/>
    <property type="match status" value="1"/>
</dbReference>